<dbReference type="InterPro" id="IPR053733">
    <property type="entry name" value="Heme_Transport_Util_sf"/>
</dbReference>
<dbReference type="EMBL" id="CP091512">
    <property type="protein sequence ID" value="UOO92828.1"/>
    <property type="molecule type" value="Genomic_DNA"/>
</dbReference>
<evidence type="ECO:0000313" key="3">
    <source>
        <dbReference type="Proteomes" id="UP000832034"/>
    </source>
</evidence>
<dbReference type="Pfam" id="PF05171">
    <property type="entry name" value="HemS"/>
    <property type="match status" value="2"/>
</dbReference>
<feature type="domain" description="Haemin-degrading HemS/ChuX" evidence="1">
    <location>
        <begin position="29"/>
        <end position="153"/>
    </location>
</feature>
<dbReference type="SUPFAM" id="SSF144064">
    <property type="entry name" value="Heme iron utilization protein-like"/>
    <property type="match status" value="1"/>
</dbReference>
<evidence type="ECO:0000313" key="2">
    <source>
        <dbReference type="EMBL" id="UOO92828.1"/>
    </source>
</evidence>
<dbReference type="InterPro" id="IPR007845">
    <property type="entry name" value="HemS/ChuX_dom"/>
</dbReference>
<keyword evidence="3" id="KW-1185">Reference proteome</keyword>
<sequence>MSQLWQQYQDLKAQNAYLFQYEAADLLHVSEGELLSSAPESVYLGQDFGAIFKRLEAIEEVQLMVRNHIAVHEKHTRITPLKLSPKVGLAIDVGGFDVRLFPSHWHHAFAHDFPSRGKTLRSIQFFDAHGFALQKVYLQSDNDDVWQAIVDDFKQAQKPTFTPETPHITEQTVLNDEQLQTFQQRWRGLTNVHQFFGLLESYALTRQQAFESAPEGYAFQLETTAIEAMYETAAAQEVPLITFIGNKGIVQIQTGTVKNVSRMRGWLNIFDQKHNGFTMHLDDAKIATTWLVLRPTTDGLISCIEALDEQGHTVLSVFGQRVEGQAELSSWRQVLQNVTEQTISEESLA</sequence>
<reference evidence="2" key="1">
    <citation type="submission" date="2021-12" db="EMBL/GenBank/DDBJ databases">
        <authorList>
            <person name="Veyrier F.J."/>
        </authorList>
    </citation>
    <scope>NUCLEOTIDE SEQUENCE</scope>
    <source>
        <strain evidence="2">SAG 1488-6</strain>
    </source>
</reference>
<protein>
    <submittedName>
        <fullName evidence="2">Hemin-degrading factor</fullName>
    </submittedName>
</protein>
<dbReference type="CDD" id="cd16831">
    <property type="entry name" value="HemS-like_C"/>
    <property type="match status" value="1"/>
</dbReference>
<feature type="domain" description="Haemin-degrading HemS/ChuX" evidence="1">
    <location>
        <begin position="204"/>
        <end position="336"/>
    </location>
</feature>
<dbReference type="Proteomes" id="UP000832034">
    <property type="component" value="Chromosome"/>
</dbReference>
<proteinExistence type="predicted"/>
<organism evidence="2 3">
    <name type="scientific">Vitreoscilla stercoraria</name>
    <dbReference type="NCBI Taxonomy" id="61"/>
    <lineage>
        <taxon>Bacteria</taxon>
        <taxon>Pseudomonadati</taxon>
        <taxon>Pseudomonadota</taxon>
        <taxon>Betaproteobacteria</taxon>
        <taxon>Neisseriales</taxon>
        <taxon>Neisseriaceae</taxon>
        <taxon>Vitreoscilla</taxon>
    </lineage>
</organism>
<accession>A0ABY4EAP1</accession>
<gene>
    <name evidence="2" type="ORF">LVJ81_01920</name>
</gene>
<dbReference type="RefSeq" id="WP_019957162.1">
    <property type="nucleotide sequence ID" value="NZ_CP091512.1"/>
</dbReference>
<evidence type="ECO:0000259" key="1">
    <source>
        <dbReference type="Pfam" id="PF05171"/>
    </source>
</evidence>
<reference evidence="2" key="2">
    <citation type="journal article" date="2022" name="Res Sq">
        <title>Evolution of multicellular longitudinally dividing oral cavity symbionts (Neisseriaceae).</title>
        <authorList>
            <person name="Nyongesa S."/>
            <person name="Weber P."/>
            <person name="Bernet E."/>
            <person name="Pullido F."/>
            <person name="Nieckarz M."/>
            <person name="Delaby M."/>
            <person name="Nieves C."/>
            <person name="Viehboeck T."/>
            <person name="Krause N."/>
            <person name="Rivera-Millot A."/>
            <person name="Nakamura A."/>
            <person name="Vischer N."/>
            <person name="VanNieuwenhze M."/>
            <person name="Brun Y."/>
            <person name="Cava F."/>
            <person name="Bulgheresi S."/>
            <person name="Veyrier F."/>
        </authorList>
    </citation>
    <scope>NUCLEOTIDE SEQUENCE</scope>
    <source>
        <strain evidence="2">SAG 1488-6</strain>
    </source>
</reference>
<dbReference type="Gene3D" id="3.40.1570.10">
    <property type="entry name" value="HemS/ChuS/ChuX like domains"/>
    <property type="match status" value="2"/>
</dbReference>
<name>A0ABY4EAP1_VITST</name>
<dbReference type="CDD" id="cd16830">
    <property type="entry name" value="HemS-like_N"/>
    <property type="match status" value="1"/>
</dbReference>